<organism evidence="1 2">
    <name type="scientific">Artemisia annua</name>
    <name type="common">Sweet wormwood</name>
    <dbReference type="NCBI Taxonomy" id="35608"/>
    <lineage>
        <taxon>Eukaryota</taxon>
        <taxon>Viridiplantae</taxon>
        <taxon>Streptophyta</taxon>
        <taxon>Embryophyta</taxon>
        <taxon>Tracheophyta</taxon>
        <taxon>Spermatophyta</taxon>
        <taxon>Magnoliopsida</taxon>
        <taxon>eudicotyledons</taxon>
        <taxon>Gunneridae</taxon>
        <taxon>Pentapetalae</taxon>
        <taxon>asterids</taxon>
        <taxon>campanulids</taxon>
        <taxon>Asterales</taxon>
        <taxon>Asteraceae</taxon>
        <taxon>Asteroideae</taxon>
        <taxon>Anthemideae</taxon>
        <taxon>Artemisiinae</taxon>
        <taxon>Artemisia</taxon>
    </lineage>
</organism>
<sequence length="125" mass="13600">MQASTKIDCDSVCKVEIKNECGDGSLDMTKLDGRSDSFNSGKGQRLHLAQDQCYPHPCQGRPYEAVTTPAKGMGMRLGKSQKANQFLESLKAEGEMIVEDVRRSANLSKADGQRGCISSDVVTRT</sequence>
<protein>
    <submittedName>
        <fullName evidence="1">Uncharacterized protein</fullName>
    </submittedName>
</protein>
<accession>A0A2U1NX46</accession>
<reference evidence="1 2" key="1">
    <citation type="journal article" date="2018" name="Mol. Plant">
        <title>The genome of Artemisia annua provides insight into the evolution of Asteraceae family and artemisinin biosynthesis.</title>
        <authorList>
            <person name="Shen Q."/>
            <person name="Zhang L."/>
            <person name="Liao Z."/>
            <person name="Wang S."/>
            <person name="Yan T."/>
            <person name="Shi P."/>
            <person name="Liu M."/>
            <person name="Fu X."/>
            <person name="Pan Q."/>
            <person name="Wang Y."/>
            <person name="Lv Z."/>
            <person name="Lu X."/>
            <person name="Zhang F."/>
            <person name="Jiang W."/>
            <person name="Ma Y."/>
            <person name="Chen M."/>
            <person name="Hao X."/>
            <person name="Li L."/>
            <person name="Tang Y."/>
            <person name="Lv G."/>
            <person name="Zhou Y."/>
            <person name="Sun X."/>
            <person name="Brodelius P.E."/>
            <person name="Rose J.K.C."/>
            <person name="Tang K."/>
        </authorList>
    </citation>
    <scope>NUCLEOTIDE SEQUENCE [LARGE SCALE GENOMIC DNA]</scope>
    <source>
        <strain evidence="2">cv. Huhao1</strain>
        <tissue evidence="1">Leaf</tissue>
    </source>
</reference>
<dbReference type="Proteomes" id="UP000245207">
    <property type="component" value="Unassembled WGS sequence"/>
</dbReference>
<dbReference type="AlphaFoldDB" id="A0A2U1NX46"/>
<name>A0A2U1NX46_ARTAN</name>
<dbReference type="OrthoDB" id="1748055at2759"/>
<evidence type="ECO:0000313" key="2">
    <source>
        <dbReference type="Proteomes" id="UP000245207"/>
    </source>
</evidence>
<gene>
    <name evidence="1" type="ORF">CTI12_AA218980</name>
</gene>
<dbReference type="EMBL" id="PKPP01002040">
    <property type="protein sequence ID" value="PWA78079.1"/>
    <property type="molecule type" value="Genomic_DNA"/>
</dbReference>
<keyword evidence="2" id="KW-1185">Reference proteome</keyword>
<comment type="caution">
    <text evidence="1">The sequence shown here is derived from an EMBL/GenBank/DDBJ whole genome shotgun (WGS) entry which is preliminary data.</text>
</comment>
<dbReference type="STRING" id="35608.A0A2U1NX46"/>
<evidence type="ECO:0000313" key="1">
    <source>
        <dbReference type="EMBL" id="PWA78079.1"/>
    </source>
</evidence>
<proteinExistence type="predicted"/>